<sequence length="109" mass="12591">MDTKYTLFGAMHLDDDTFWHIGLQITLFTAPNEYPQQPVLIRFMLKAENDGYRVKITQTDKGHLLHAGNDAEFSGFFNDLQQIIRKNFEVGLQHFLEQSASLRTIGFVQ</sequence>
<organism evidence="1 2">
    <name type="scientific">Pseudocalidococcus azoricus BACA0444</name>
    <dbReference type="NCBI Taxonomy" id="2918990"/>
    <lineage>
        <taxon>Bacteria</taxon>
        <taxon>Bacillati</taxon>
        <taxon>Cyanobacteriota</taxon>
        <taxon>Cyanophyceae</taxon>
        <taxon>Acaryochloridales</taxon>
        <taxon>Thermosynechococcaceae</taxon>
        <taxon>Pseudocalidococcus</taxon>
        <taxon>Pseudocalidococcus azoricus</taxon>
    </lineage>
</organism>
<dbReference type="EMBL" id="JAVMIP010000001">
    <property type="protein sequence ID" value="MDS3859226.1"/>
    <property type="molecule type" value="Genomic_DNA"/>
</dbReference>
<comment type="caution">
    <text evidence="1">The sequence shown here is derived from an EMBL/GenBank/DDBJ whole genome shotgun (WGS) entry which is preliminary data.</text>
</comment>
<keyword evidence="2" id="KW-1185">Reference proteome</keyword>
<name>A0AAE4JUP0_9CYAN</name>
<gene>
    <name evidence="1" type="ORF">RIF25_00255</name>
</gene>
<dbReference type="RefSeq" id="WP_322876564.1">
    <property type="nucleotide sequence ID" value="NZ_JAVMIP010000001.1"/>
</dbReference>
<evidence type="ECO:0000313" key="1">
    <source>
        <dbReference type="EMBL" id="MDS3859226.1"/>
    </source>
</evidence>
<dbReference type="Proteomes" id="UP001268256">
    <property type="component" value="Unassembled WGS sequence"/>
</dbReference>
<evidence type="ECO:0000313" key="2">
    <source>
        <dbReference type="Proteomes" id="UP001268256"/>
    </source>
</evidence>
<proteinExistence type="predicted"/>
<dbReference type="AlphaFoldDB" id="A0AAE4JUP0"/>
<reference evidence="2" key="1">
    <citation type="submission" date="2023-07" db="EMBL/GenBank/DDBJ databases">
        <authorList>
            <person name="Luz R."/>
            <person name="Cordeiro R."/>
            <person name="Fonseca A."/>
            <person name="Goncalves V."/>
        </authorList>
    </citation>
    <scope>NUCLEOTIDE SEQUENCE [LARGE SCALE GENOMIC DNA]</scope>
    <source>
        <strain evidence="2">BACA0444</strain>
    </source>
</reference>
<protein>
    <submittedName>
        <fullName evidence="1">Uncharacterized protein</fullName>
    </submittedName>
</protein>
<accession>A0AAE4JUP0</accession>